<evidence type="ECO:0000313" key="2">
    <source>
        <dbReference type="Proteomes" id="UP000287910"/>
    </source>
</evidence>
<organism evidence="1 2">
    <name type="scientific">Lysinibacillus antri</name>
    <dbReference type="NCBI Taxonomy" id="2498145"/>
    <lineage>
        <taxon>Bacteria</taxon>
        <taxon>Bacillati</taxon>
        <taxon>Bacillota</taxon>
        <taxon>Bacilli</taxon>
        <taxon>Bacillales</taxon>
        <taxon>Bacillaceae</taxon>
        <taxon>Lysinibacillus</taxon>
    </lineage>
</organism>
<reference evidence="1 2" key="1">
    <citation type="submission" date="2018-12" db="EMBL/GenBank/DDBJ databases">
        <title>Lysinibacillus antri sp. nov., isolated from a cave soil.</title>
        <authorList>
            <person name="Narsing Rao M.P."/>
            <person name="Zhang H."/>
            <person name="Dong Z.-Y."/>
            <person name="Niu X.-K."/>
            <person name="Zhang K."/>
            <person name="Fang B.-Z."/>
            <person name="Kang Y.-Q."/>
            <person name="Xiao M."/>
            <person name="Li W.-J."/>
        </authorList>
    </citation>
    <scope>NUCLEOTIDE SEQUENCE [LARGE SCALE GENOMIC DNA]</scope>
    <source>
        <strain evidence="1 2">SYSU K30002</strain>
    </source>
</reference>
<proteinExistence type="predicted"/>
<comment type="caution">
    <text evidence="1">The sequence shown here is derived from an EMBL/GenBank/DDBJ whole genome shotgun (WGS) entry which is preliminary data.</text>
</comment>
<dbReference type="RefSeq" id="WP_126657630.1">
    <property type="nucleotide sequence ID" value="NZ_RYYR01000003.1"/>
</dbReference>
<name>A0A432LF65_9BACI</name>
<accession>A0A432LF65</accession>
<gene>
    <name evidence="1" type="ORF">EK386_03445</name>
</gene>
<dbReference type="AlphaFoldDB" id="A0A432LF65"/>
<dbReference type="EMBL" id="RYYR01000003">
    <property type="protein sequence ID" value="RUL55883.1"/>
    <property type="molecule type" value="Genomic_DNA"/>
</dbReference>
<keyword evidence="2" id="KW-1185">Reference proteome</keyword>
<protein>
    <submittedName>
        <fullName evidence="1">Uncharacterized protein</fullName>
    </submittedName>
</protein>
<sequence>MDQQLIAKITELVISKLTAEMNGNQNINGSSLSERELQDWQANNLLGNGEASQFSSNKTYNLQSLSQEELNDWQSLNVYHFSSDQTKEFQQSTLIKFRKFN</sequence>
<dbReference type="Proteomes" id="UP000287910">
    <property type="component" value="Unassembled WGS sequence"/>
</dbReference>
<evidence type="ECO:0000313" key="1">
    <source>
        <dbReference type="EMBL" id="RUL55883.1"/>
    </source>
</evidence>